<organism evidence="1 2">
    <name type="scientific">Scortum barcoo</name>
    <name type="common">barcoo grunter</name>
    <dbReference type="NCBI Taxonomy" id="214431"/>
    <lineage>
        <taxon>Eukaryota</taxon>
        <taxon>Metazoa</taxon>
        <taxon>Chordata</taxon>
        <taxon>Craniata</taxon>
        <taxon>Vertebrata</taxon>
        <taxon>Euteleostomi</taxon>
        <taxon>Actinopterygii</taxon>
        <taxon>Neopterygii</taxon>
        <taxon>Teleostei</taxon>
        <taxon>Neoteleostei</taxon>
        <taxon>Acanthomorphata</taxon>
        <taxon>Eupercaria</taxon>
        <taxon>Centrarchiformes</taxon>
        <taxon>Terapontoidei</taxon>
        <taxon>Terapontidae</taxon>
        <taxon>Scortum</taxon>
    </lineage>
</organism>
<name>A0ACB8VQY0_9TELE</name>
<sequence>MTTVKGRVEKKEAKEERGMELEPAVDERGSSLQQHCSADCEQLLSSPRLGPSAYHVLRRFSGNFKTPRRGRLRRETPPNAPPVIVMHPLRRSDAKWLPSHFHIPSVGVHVAPQGSRMLECLHLNIDQDCHTAFSSVPGLYQQAAPEADVLGSIQTQLQMKRKNIEGQSPYGAEFRRFSVDRVKPGKFEEFYKLILHIHRIANMEVMIGYADIHGDLLPINNDDNFCKAVSTAHPLLRIFIQRQGTLKKAVVALRNNDVNRKRPHIRIGMPQDFRPVSSIIDVDILPESHRRVRLYRHGSDKPLGFYIRDGTSVRVTPHGLEKVPGIFISRLVPGGLAESTGLLAVNDEVLEVNGIEVTGKSLDQVTDMMIANSHNLIVTVKPVNQRNNVVRSSRISGSSGQSSDSSGSTGYPSLSVASVGVMSSGAHGYQDDLESDEEADIVIESSLKRPSQRSNASLASSTSRTHQQTPTTASGPVAPPSPPTRPSSVVSTASFHSQPSLNGGSHHHHHHQHSSLSYQLHRDLNLQHNPHQQSQHRHHHVQPPHHSSNPALRHSNGSLHKILSSMKSDPRHSLALPRGGVEEDGTEVYKDKVCNAFL</sequence>
<protein>
    <submittedName>
        <fullName evidence="1">Uncharacterized protein</fullName>
    </submittedName>
</protein>
<dbReference type="EMBL" id="CM041548">
    <property type="protein sequence ID" value="KAI3358070.1"/>
    <property type="molecule type" value="Genomic_DNA"/>
</dbReference>
<reference evidence="1" key="1">
    <citation type="submission" date="2022-04" db="EMBL/GenBank/DDBJ databases">
        <title>Jade perch genome.</title>
        <authorList>
            <person name="Chao B."/>
        </authorList>
    </citation>
    <scope>NUCLEOTIDE SEQUENCE</scope>
    <source>
        <strain evidence="1">CB-2022</strain>
    </source>
</reference>
<keyword evidence="2" id="KW-1185">Reference proteome</keyword>
<evidence type="ECO:0000313" key="1">
    <source>
        <dbReference type="EMBL" id="KAI3358070.1"/>
    </source>
</evidence>
<comment type="caution">
    <text evidence="1">The sequence shown here is derived from an EMBL/GenBank/DDBJ whole genome shotgun (WGS) entry which is preliminary data.</text>
</comment>
<dbReference type="Proteomes" id="UP000831701">
    <property type="component" value="Chromosome 18"/>
</dbReference>
<evidence type="ECO:0000313" key="2">
    <source>
        <dbReference type="Proteomes" id="UP000831701"/>
    </source>
</evidence>
<proteinExistence type="predicted"/>
<accession>A0ACB8VQY0</accession>
<gene>
    <name evidence="1" type="ORF">L3Q82_003081</name>
</gene>